<dbReference type="InterPro" id="IPR051159">
    <property type="entry name" value="Hexapeptide_acetyltransf"/>
</dbReference>
<evidence type="ECO:0000313" key="4">
    <source>
        <dbReference type="Proteomes" id="UP000230222"/>
    </source>
</evidence>
<dbReference type="EMBL" id="PFEC01000040">
    <property type="protein sequence ID" value="PJE61894.1"/>
    <property type="molecule type" value="Genomic_DNA"/>
</dbReference>
<sequence>ILKNVTIGEHAVVAANSVVTKDVPAFSIVAGNPAHVLKKYDLKTQQWVKI</sequence>
<dbReference type="Proteomes" id="UP000230222">
    <property type="component" value="Unassembled WGS sequence"/>
</dbReference>
<dbReference type="InterPro" id="IPR011004">
    <property type="entry name" value="Trimer_LpxA-like_sf"/>
</dbReference>
<dbReference type="PANTHER" id="PTHR23416">
    <property type="entry name" value="SIALIC ACID SYNTHASE-RELATED"/>
    <property type="match status" value="1"/>
</dbReference>
<dbReference type="SUPFAM" id="SSF51161">
    <property type="entry name" value="Trimeric LpxA-like enzymes"/>
    <property type="match status" value="1"/>
</dbReference>
<name>A0A2M8KPP1_9BACT</name>
<feature type="non-terminal residue" evidence="3">
    <location>
        <position position="1"/>
    </location>
</feature>
<accession>A0A2M8KPP1</accession>
<evidence type="ECO:0000256" key="1">
    <source>
        <dbReference type="ARBA" id="ARBA00007274"/>
    </source>
</evidence>
<evidence type="ECO:0000313" key="3">
    <source>
        <dbReference type="EMBL" id="PJE61894.1"/>
    </source>
</evidence>
<dbReference type="Gene3D" id="2.160.10.10">
    <property type="entry name" value="Hexapeptide repeat proteins"/>
    <property type="match status" value="1"/>
</dbReference>
<proteinExistence type="inferred from homology"/>
<protein>
    <submittedName>
        <fullName evidence="3">Acetyltransferase</fullName>
    </submittedName>
</protein>
<reference evidence="4" key="1">
    <citation type="submission" date="2017-09" db="EMBL/GenBank/DDBJ databases">
        <title>Depth-based differentiation of microbial function through sediment-hosted aquifers and enrichment of novel symbionts in the deep terrestrial subsurface.</title>
        <authorList>
            <person name="Probst A.J."/>
            <person name="Ladd B."/>
            <person name="Jarett J.K."/>
            <person name="Geller-Mcgrath D.E."/>
            <person name="Sieber C.M.K."/>
            <person name="Emerson J.B."/>
            <person name="Anantharaman K."/>
            <person name="Thomas B.C."/>
            <person name="Malmstrom R."/>
            <person name="Stieglmeier M."/>
            <person name="Klingl A."/>
            <person name="Woyke T."/>
            <person name="Ryan C.M."/>
            <person name="Banfield J.F."/>
        </authorList>
    </citation>
    <scope>NUCLEOTIDE SEQUENCE [LARGE SCALE GENOMIC DNA]</scope>
</reference>
<gene>
    <name evidence="3" type="ORF">COU87_02195</name>
</gene>
<comment type="caution">
    <text evidence="3">The sequence shown here is derived from an EMBL/GenBank/DDBJ whole genome shotgun (WGS) entry which is preliminary data.</text>
</comment>
<dbReference type="AlphaFoldDB" id="A0A2M8KPP1"/>
<dbReference type="PANTHER" id="PTHR23416:SF23">
    <property type="entry name" value="ACETYLTRANSFERASE C18B11.09C-RELATED"/>
    <property type="match status" value="1"/>
</dbReference>
<organism evidence="3 4">
    <name type="scientific">Candidatus Roizmanbacteria bacterium CG10_big_fil_rev_8_21_14_0_10_39_12</name>
    <dbReference type="NCBI Taxonomy" id="1974852"/>
    <lineage>
        <taxon>Bacteria</taxon>
        <taxon>Candidatus Roizmaniibacteriota</taxon>
    </lineage>
</organism>
<keyword evidence="2 3" id="KW-0808">Transferase</keyword>
<dbReference type="GO" id="GO:0005829">
    <property type="term" value="C:cytosol"/>
    <property type="evidence" value="ECO:0007669"/>
    <property type="project" value="TreeGrafter"/>
</dbReference>
<dbReference type="GO" id="GO:0008374">
    <property type="term" value="F:O-acyltransferase activity"/>
    <property type="evidence" value="ECO:0007669"/>
    <property type="project" value="TreeGrafter"/>
</dbReference>
<evidence type="ECO:0000256" key="2">
    <source>
        <dbReference type="ARBA" id="ARBA00022679"/>
    </source>
</evidence>
<comment type="similarity">
    <text evidence="1">Belongs to the transferase hexapeptide repeat family.</text>
</comment>